<keyword evidence="1" id="KW-0175">Coiled coil</keyword>
<sequence>MSMHIPMASPMRAGSERELRKHVPRLDTSPGINSTATANGSAGTSTPSTALPSAANSVPMSAGHQRFVLTDNVAFRYLEEDPSTTVLARRQQLEGYEIYLVEQWACSRTHPTFLITSYTGDPRDTVVAGVLSVPTDESTWPPQLKLYFKALDQYHAQRKETAFGTLMVTNLSSFPSSLTVIPVPEGDMKKHRELFFVNENLKRLGCSGRSGIKLAPPSSATAAKFQQLYRTSDKISLNGAVIELVKLCQVALVMFDKLGPEYADGLLCDITERAINDWWVEFGTEYYNVEPHDGILGPTTVAALLGMLTGVRNRLSAFNAPVSKDVFDIESTKRGIAYFQKTQRINKTRRLDRHTLDRLRRATAKAASREGWGMPRALKSTVAELGGKGGEMVMDMVGAGDKAGIADVETVDIDQFIDLVQGERSKWLWYGKPRKSNTGDMFKRLPGEDASPEETHPHSTRLLKRETTFEGHGLTKRDTNTADDSKKLSDVFGIAEGAEKERDKDPSSKRTVIKRATGKLEFAIGRRSHQQKPGKEDGGRYSLHHPKSDLDAISRQQTDSSLAAPTQQEQIRSGLEPLGHGTSISSAQPMSADYEPSFSRVLTETPRDSMSTLALNNIAPTQPDKIAPVQPDDVDSSKPPTVENSIAGSIYHGIDLAEKLPVDDDHDTSILLRRTQSSDKLSSYHLAHRNNDYWPRHMSFSIAEESILTWPSLILPPTDLDADADTDAPTNIQATHSTNLLLTEEAKRLHTRLCALRALDAHWVSSRLSAISSLDRQADADTQDLEQMYFPRLETYHALREDAHEITASARHQLLEGIRDLETLGAKLEYEIQNLRSKVDDVEDGAAELERQVEGVEGSVRELERVCGVGREGVREGWVHWGVRILTGIGRR</sequence>
<evidence type="ECO:0000256" key="2">
    <source>
        <dbReference type="SAM" id="MobiDB-lite"/>
    </source>
</evidence>
<keyword evidence="5" id="KW-1185">Reference proteome</keyword>
<dbReference type="EMBL" id="ML996173">
    <property type="protein sequence ID" value="KAF2732689.1"/>
    <property type="molecule type" value="Genomic_DNA"/>
</dbReference>
<dbReference type="InterPro" id="IPR038919">
    <property type="entry name" value="STB2/STB2"/>
</dbReference>
<accession>A0A9P4UZQ0</accession>
<dbReference type="PANTHER" id="PTHR31011">
    <property type="entry name" value="PROTEIN STB2-RELATED"/>
    <property type="match status" value="1"/>
</dbReference>
<dbReference type="OrthoDB" id="19806at2759"/>
<protein>
    <recommendedName>
        <fullName evidence="3">STB6-like N-terminal domain-containing protein</fullName>
    </recommendedName>
</protein>
<feature type="non-terminal residue" evidence="4">
    <location>
        <position position="892"/>
    </location>
</feature>
<proteinExistence type="predicted"/>
<dbReference type="InterPro" id="IPR059025">
    <property type="entry name" value="STB6_N"/>
</dbReference>
<feature type="region of interest" description="Disordered" evidence="2">
    <location>
        <begin position="495"/>
        <end position="546"/>
    </location>
</feature>
<reference evidence="4" key="1">
    <citation type="journal article" date="2020" name="Stud. Mycol.">
        <title>101 Dothideomycetes genomes: a test case for predicting lifestyles and emergence of pathogens.</title>
        <authorList>
            <person name="Haridas S."/>
            <person name="Albert R."/>
            <person name="Binder M."/>
            <person name="Bloem J."/>
            <person name="Labutti K."/>
            <person name="Salamov A."/>
            <person name="Andreopoulos B."/>
            <person name="Baker S."/>
            <person name="Barry K."/>
            <person name="Bills G."/>
            <person name="Bluhm B."/>
            <person name="Cannon C."/>
            <person name="Castanera R."/>
            <person name="Culley D."/>
            <person name="Daum C."/>
            <person name="Ezra D."/>
            <person name="Gonzalez J."/>
            <person name="Henrissat B."/>
            <person name="Kuo A."/>
            <person name="Liang C."/>
            <person name="Lipzen A."/>
            <person name="Lutzoni F."/>
            <person name="Magnuson J."/>
            <person name="Mondo S."/>
            <person name="Nolan M."/>
            <person name="Ohm R."/>
            <person name="Pangilinan J."/>
            <person name="Park H.-J."/>
            <person name="Ramirez L."/>
            <person name="Alfaro M."/>
            <person name="Sun H."/>
            <person name="Tritt A."/>
            <person name="Yoshinaga Y."/>
            <person name="Zwiers L.-H."/>
            <person name="Turgeon B."/>
            <person name="Goodwin S."/>
            <person name="Spatafora J."/>
            <person name="Crous P."/>
            <person name="Grigoriev I."/>
        </authorList>
    </citation>
    <scope>NUCLEOTIDE SEQUENCE</scope>
    <source>
        <strain evidence="4">CBS 125425</strain>
    </source>
</reference>
<dbReference type="Pfam" id="PF25995">
    <property type="entry name" value="STB6_N"/>
    <property type="match status" value="1"/>
</dbReference>
<evidence type="ECO:0000259" key="3">
    <source>
        <dbReference type="Pfam" id="PF25995"/>
    </source>
</evidence>
<feature type="compositionally biased region" description="Basic and acidic residues" evidence="2">
    <location>
        <begin position="497"/>
        <end position="508"/>
    </location>
</feature>
<feature type="domain" description="STB6-like N-terminal" evidence="3">
    <location>
        <begin position="65"/>
        <end position="204"/>
    </location>
</feature>
<feature type="region of interest" description="Disordered" evidence="2">
    <location>
        <begin position="575"/>
        <end position="597"/>
    </location>
</feature>
<feature type="coiled-coil region" evidence="1">
    <location>
        <begin position="818"/>
        <end position="866"/>
    </location>
</feature>
<evidence type="ECO:0000256" key="1">
    <source>
        <dbReference type="SAM" id="Coils"/>
    </source>
</evidence>
<dbReference type="GO" id="GO:0070822">
    <property type="term" value="C:Sin3-type complex"/>
    <property type="evidence" value="ECO:0007669"/>
    <property type="project" value="TreeGrafter"/>
</dbReference>
<gene>
    <name evidence="4" type="ORF">EJ04DRAFT_469761</name>
</gene>
<feature type="region of interest" description="Disordered" evidence="2">
    <location>
        <begin position="438"/>
        <end position="459"/>
    </location>
</feature>
<feature type="compositionally biased region" description="Basic and acidic residues" evidence="2">
    <location>
        <begin position="441"/>
        <end position="459"/>
    </location>
</feature>
<dbReference type="PANTHER" id="PTHR31011:SF2">
    <property type="entry name" value="PROTEIN STB2-RELATED"/>
    <property type="match status" value="1"/>
</dbReference>
<feature type="compositionally biased region" description="Low complexity" evidence="2">
    <location>
        <begin position="34"/>
        <end position="57"/>
    </location>
</feature>
<evidence type="ECO:0000313" key="5">
    <source>
        <dbReference type="Proteomes" id="UP000799444"/>
    </source>
</evidence>
<name>A0A9P4UZQ0_9PLEO</name>
<comment type="caution">
    <text evidence="4">The sequence shown here is derived from an EMBL/GenBank/DDBJ whole genome shotgun (WGS) entry which is preliminary data.</text>
</comment>
<dbReference type="Proteomes" id="UP000799444">
    <property type="component" value="Unassembled WGS sequence"/>
</dbReference>
<feature type="region of interest" description="Disordered" evidence="2">
    <location>
        <begin position="23"/>
        <end position="57"/>
    </location>
</feature>
<evidence type="ECO:0000313" key="4">
    <source>
        <dbReference type="EMBL" id="KAF2732689.1"/>
    </source>
</evidence>
<organism evidence="4 5">
    <name type="scientific">Polyplosphaeria fusca</name>
    <dbReference type="NCBI Taxonomy" id="682080"/>
    <lineage>
        <taxon>Eukaryota</taxon>
        <taxon>Fungi</taxon>
        <taxon>Dikarya</taxon>
        <taxon>Ascomycota</taxon>
        <taxon>Pezizomycotina</taxon>
        <taxon>Dothideomycetes</taxon>
        <taxon>Pleosporomycetidae</taxon>
        <taxon>Pleosporales</taxon>
        <taxon>Tetraplosphaeriaceae</taxon>
        <taxon>Polyplosphaeria</taxon>
    </lineage>
</organism>
<dbReference type="AlphaFoldDB" id="A0A9P4UZQ0"/>